<evidence type="ECO:0000256" key="1">
    <source>
        <dbReference type="SAM" id="Phobius"/>
    </source>
</evidence>
<gene>
    <name evidence="2" type="ORF">RISW2_07630</name>
</gene>
<reference evidence="2 3" key="1">
    <citation type="submission" date="2014-01" db="EMBL/GenBank/DDBJ databases">
        <title>Roseivivax isoporae LMG 25204 Genome Sequencing.</title>
        <authorList>
            <person name="Lai Q."/>
            <person name="Li G."/>
            <person name="Shao Z."/>
        </authorList>
    </citation>
    <scope>NUCLEOTIDE SEQUENCE [LARGE SCALE GENOMIC DNA]</scope>
    <source>
        <strain evidence="2 3">LMG 25204</strain>
    </source>
</reference>
<keyword evidence="1" id="KW-1133">Transmembrane helix</keyword>
<evidence type="ECO:0000313" key="2">
    <source>
        <dbReference type="EMBL" id="ETX30799.1"/>
    </source>
</evidence>
<name>X7FFI7_9RHOB</name>
<dbReference type="STRING" id="1449351.RISW2_07630"/>
<keyword evidence="3" id="KW-1185">Reference proteome</keyword>
<organism evidence="2 3">
    <name type="scientific">Roseivivax isoporae LMG 25204</name>
    <dbReference type="NCBI Taxonomy" id="1449351"/>
    <lineage>
        <taxon>Bacteria</taxon>
        <taxon>Pseudomonadati</taxon>
        <taxon>Pseudomonadota</taxon>
        <taxon>Alphaproteobacteria</taxon>
        <taxon>Rhodobacterales</taxon>
        <taxon>Roseobacteraceae</taxon>
        <taxon>Roseivivax</taxon>
    </lineage>
</organism>
<feature type="transmembrane region" description="Helical" evidence="1">
    <location>
        <begin position="23"/>
        <end position="42"/>
    </location>
</feature>
<feature type="transmembrane region" description="Helical" evidence="1">
    <location>
        <begin position="48"/>
        <end position="73"/>
    </location>
</feature>
<evidence type="ECO:0000313" key="3">
    <source>
        <dbReference type="Proteomes" id="UP000023430"/>
    </source>
</evidence>
<keyword evidence="1" id="KW-0812">Transmembrane</keyword>
<dbReference type="AlphaFoldDB" id="X7FFI7"/>
<dbReference type="OrthoDB" id="7860996at2"/>
<proteinExistence type="predicted"/>
<protein>
    <submittedName>
        <fullName evidence="2">Uncharacterized protein</fullName>
    </submittedName>
</protein>
<keyword evidence="1" id="KW-0472">Membrane</keyword>
<dbReference type="EMBL" id="JAME01000002">
    <property type="protein sequence ID" value="ETX30799.1"/>
    <property type="molecule type" value="Genomic_DNA"/>
</dbReference>
<dbReference type="RefSeq" id="WP_043765667.1">
    <property type="nucleotide sequence ID" value="NZ_JAME01000002.1"/>
</dbReference>
<dbReference type="Proteomes" id="UP000023430">
    <property type="component" value="Unassembled WGS sequence"/>
</dbReference>
<comment type="caution">
    <text evidence="2">The sequence shown here is derived from an EMBL/GenBank/DDBJ whole genome shotgun (WGS) entry which is preliminary data.</text>
</comment>
<accession>X7FFI7</accession>
<sequence length="87" mass="9139">MNWSEPDTLREPQEPAFAIVRRIVLYVAGAIMLGIASGLWLLPGAGTAPAILTMKLGLTAFLLPAGLCCLALAHKSGVGVFIPQQPL</sequence>